<dbReference type="PROSITE" id="PS00356">
    <property type="entry name" value="HTH_LACI_1"/>
    <property type="match status" value="1"/>
</dbReference>
<dbReference type="PROSITE" id="PS50932">
    <property type="entry name" value="HTH_LACI_2"/>
    <property type="match status" value="1"/>
</dbReference>
<accession>A0A1Q2CIL1</accession>
<dbReference type="KEGG" id="tfl:RPIT_01080"/>
<dbReference type="CDD" id="cd06267">
    <property type="entry name" value="PBP1_LacI_sugar_binding-like"/>
    <property type="match status" value="1"/>
</dbReference>
<dbReference type="InterPro" id="IPR000843">
    <property type="entry name" value="HTH_LacI"/>
</dbReference>
<dbReference type="Proteomes" id="UP000188324">
    <property type="component" value="Chromosome"/>
</dbReference>
<dbReference type="PRINTS" id="PR00036">
    <property type="entry name" value="HTHLACI"/>
</dbReference>
<dbReference type="Pfam" id="PF00356">
    <property type="entry name" value="LacI"/>
    <property type="match status" value="1"/>
</dbReference>
<dbReference type="GO" id="GO:0003700">
    <property type="term" value="F:DNA-binding transcription factor activity"/>
    <property type="evidence" value="ECO:0007669"/>
    <property type="project" value="TreeGrafter"/>
</dbReference>
<sequence>MHPRIGPVSCTIEDVAKLAGVSKSTVSRVLTGSPKVSPAARQAVERAIAETGFRLNAHARSLASGRSDAIAVLLTQPTEELFDDPTIRGLSRGVNEGLGDREEALLVLLAGSPREQRRAVRFLDKQRIDGVVHLTPHHADPILPVVMAAKLPMVVCGTLPGVNLGPQIRTVTITDREGAASAVRYLRECGAKRIAAITGPKDAPGSSERLMGYRDALDDAYDPALVVHGDYTLPSGRDAMRSLLDSSVEFDAVFCASDRMAAGVYQVAQERGLSIPGDLQVVGFDGHPLGEQLVPTLTTVAQPIEYIGRQTVEMLNEMITGGDPGHRVFPTELVVRGSTRNPD</sequence>
<keyword evidence="2" id="KW-0238">DNA-binding</keyword>
<gene>
    <name evidence="5" type="ORF">RPIT_01080</name>
</gene>
<dbReference type="PANTHER" id="PTHR30146:SF109">
    <property type="entry name" value="HTH-TYPE TRANSCRIPTIONAL REGULATOR GALS"/>
    <property type="match status" value="1"/>
</dbReference>
<dbReference type="CDD" id="cd01392">
    <property type="entry name" value="HTH_LacI"/>
    <property type="match status" value="1"/>
</dbReference>
<dbReference type="PANTHER" id="PTHR30146">
    <property type="entry name" value="LACI-RELATED TRANSCRIPTIONAL REPRESSOR"/>
    <property type="match status" value="1"/>
</dbReference>
<dbReference type="Gene3D" id="3.40.50.2300">
    <property type="match status" value="2"/>
</dbReference>
<proteinExistence type="predicted"/>
<keyword evidence="3" id="KW-0804">Transcription</keyword>
<dbReference type="GO" id="GO:0000976">
    <property type="term" value="F:transcription cis-regulatory region binding"/>
    <property type="evidence" value="ECO:0007669"/>
    <property type="project" value="TreeGrafter"/>
</dbReference>
<reference evidence="5 6" key="1">
    <citation type="journal article" date="2016" name="Int. J. Syst. Evol. Microbiol.">
        <title>Tessaracoccus flavus sp. nov., isolated from the drainage system of a lindane-producing factory.</title>
        <authorList>
            <person name="Kumari R."/>
            <person name="Singh P."/>
            <person name="Schumann P."/>
            <person name="Lal R."/>
        </authorList>
    </citation>
    <scope>NUCLEOTIDE SEQUENCE [LARGE SCALE GENOMIC DNA]</scope>
    <source>
        <strain evidence="5 6">RP1T</strain>
    </source>
</reference>
<dbReference type="Pfam" id="PF13377">
    <property type="entry name" value="Peripla_BP_3"/>
    <property type="match status" value="1"/>
</dbReference>
<evidence type="ECO:0000313" key="5">
    <source>
        <dbReference type="EMBL" id="AQP45947.1"/>
    </source>
</evidence>
<dbReference type="STRING" id="1610493.RPIT_01080"/>
<keyword evidence="6" id="KW-1185">Reference proteome</keyword>
<evidence type="ECO:0000256" key="3">
    <source>
        <dbReference type="ARBA" id="ARBA00023163"/>
    </source>
</evidence>
<dbReference type="AlphaFoldDB" id="A0A1Q2CIL1"/>
<evidence type="ECO:0000313" key="6">
    <source>
        <dbReference type="Proteomes" id="UP000188324"/>
    </source>
</evidence>
<dbReference type="SMART" id="SM00354">
    <property type="entry name" value="HTH_LACI"/>
    <property type="match status" value="1"/>
</dbReference>
<evidence type="ECO:0000256" key="1">
    <source>
        <dbReference type="ARBA" id="ARBA00023015"/>
    </source>
</evidence>
<dbReference type="InterPro" id="IPR028082">
    <property type="entry name" value="Peripla_BP_I"/>
</dbReference>
<protein>
    <recommendedName>
        <fullName evidence="4">HTH lacI-type domain-containing protein</fullName>
    </recommendedName>
</protein>
<organism evidence="5 6">
    <name type="scientific">Tessaracoccus flavus</name>
    <dbReference type="NCBI Taxonomy" id="1610493"/>
    <lineage>
        <taxon>Bacteria</taxon>
        <taxon>Bacillati</taxon>
        <taxon>Actinomycetota</taxon>
        <taxon>Actinomycetes</taxon>
        <taxon>Propionibacteriales</taxon>
        <taxon>Propionibacteriaceae</taxon>
        <taxon>Tessaracoccus</taxon>
    </lineage>
</organism>
<name>A0A1Q2CIL1_9ACTN</name>
<dbReference type="InterPro" id="IPR046335">
    <property type="entry name" value="LacI/GalR-like_sensor"/>
</dbReference>
<dbReference type="SUPFAM" id="SSF53822">
    <property type="entry name" value="Periplasmic binding protein-like I"/>
    <property type="match status" value="1"/>
</dbReference>
<dbReference type="InterPro" id="IPR010982">
    <property type="entry name" value="Lambda_DNA-bd_dom_sf"/>
</dbReference>
<evidence type="ECO:0000256" key="2">
    <source>
        <dbReference type="ARBA" id="ARBA00023125"/>
    </source>
</evidence>
<feature type="domain" description="HTH lacI-type" evidence="4">
    <location>
        <begin position="11"/>
        <end position="64"/>
    </location>
</feature>
<dbReference type="SUPFAM" id="SSF47413">
    <property type="entry name" value="lambda repressor-like DNA-binding domains"/>
    <property type="match status" value="1"/>
</dbReference>
<dbReference type="Gene3D" id="1.10.260.40">
    <property type="entry name" value="lambda repressor-like DNA-binding domains"/>
    <property type="match status" value="1"/>
</dbReference>
<dbReference type="EMBL" id="CP019605">
    <property type="protein sequence ID" value="AQP45947.1"/>
    <property type="molecule type" value="Genomic_DNA"/>
</dbReference>
<keyword evidence="1" id="KW-0805">Transcription regulation</keyword>
<evidence type="ECO:0000259" key="4">
    <source>
        <dbReference type="PROSITE" id="PS50932"/>
    </source>
</evidence>